<protein>
    <submittedName>
        <fullName evidence="1">Uncharacterized protein</fullName>
    </submittedName>
</protein>
<dbReference type="AlphaFoldDB" id="A0A1G2GXB9"/>
<evidence type="ECO:0000313" key="1">
    <source>
        <dbReference type="EMBL" id="OGZ54832.1"/>
    </source>
</evidence>
<accession>A0A1G2GXB9</accession>
<organism evidence="1 2">
    <name type="scientific">Candidatus Ryanbacteria bacterium RIFCSPLOWO2_02_FULL_47_14</name>
    <dbReference type="NCBI Taxonomy" id="1802129"/>
    <lineage>
        <taxon>Bacteria</taxon>
        <taxon>Candidatus Ryaniibacteriota</taxon>
    </lineage>
</organism>
<name>A0A1G2GXB9_9BACT</name>
<sequence>MLAVLEDGIDCFMKYASSQYPSDREVFKEAYGWIMLSNERWLFSFENICLILDMDAGHIREGLLGWLRRQGLSPPVGK</sequence>
<comment type="caution">
    <text evidence="1">The sequence shown here is derived from an EMBL/GenBank/DDBJ whole genome shotgun (WGS) entry which is preliminary data.</text>
</comment>
<evidence type="ECO:0000313" key="2">
    <source>
        <dbReference type="Proteomes" id="UP000177954"/>
    </source>
</evidence>
<reference evidence="1 2" key="1">
    <citation type="journal article" date="2016" name="Nat. Commun.">
        <title>Thousands of microbial genomes shed light on interconnected biogeochemical processes in an aquifer system.</title>
        <authorList>
            <person name="Anantharaman K."/>
            <person name="Brown C.T."/>
            <person name="Hug L.A."/>
            <person name="Sharon I."/>
            <person name="Castelle C.J."/>
            <person name="Probst A.J."/>
            <person name="Thomas B.C."/>
            <person name="Singh A."/>
            <person name="Wilkins M.J."/>
            <person name="Karaoz U."/>
            <person name="Brodie E.L."/>
            <person name="Williams K.H."/>
            <person name="Hubbard S.S."/>
            <person name="Banfield J.F."/>
        </authorList>
    </citation>
    <scope>NUCLEOTIDE SEQUENCE [LARGE SCALE GENOMIC DNA]</scope>
</reference>
<dbReference type="EMBL" id="MHNZ01000043">
    <property type="protein sequence ID" value="OGZ54832.1"/>
    <property type="molecule type" value="Genomic_DNA"/>
</dbReference>
<proteinExistence type="predicted"/>
<gene>
    <name evidence="1" type="ORF">A3J04_02410</name>
</gene>
<dbReference type="Proteomes" id="UP000177954">
    <property type="component" value="Unassembled WGS sequence"/>
</dbReference>